<dbReference type="InterPro" id="IPR008869">
    <property type="entry name" value="MlaC/ttg2D"/>
</dbReference>
<dbReference type="RefSeq" id="WP_116558257.1">
    <property type="nucleotide sequence ID" value="NZ_QDKM01000003.1"/>
</dbReference>
<evidence type="ECO:0000313" key="2">
    <source>
        <dbReference type="Proteomes" id="UP000245911"/>
    </source>
</evidence>
<sequence>MPIYMIDRRRVLLGIAATGGAALLPVLPAAALTQGQARSLIDSVMADIHGIINSGGSEGQMIARFEGLFDQYGDVPIIARSVLGPPARSASASQMQAFTAGFRAYLSRKYGGQFRQFIGATVQVDTARQVQSFWEVESTMTLRGRAPFEVRWHVSDRSGRARFFNLIIEGVNVLAAERQEIGTMLERRGGNLDRMIQDLQQSG</sequence>
<evidence type="ECO:0000313" key="1">
    <source>
        <dbReference type="EMBL" id="PVH29261.1"/>
    </source>
</evidence>
<proteinExistence type="predicted"/>
<dbReference type="Proteomes" id="UP000245911">
    <property type="component" value="Unassembled WGS sequence"/>
</dbReference>
<dbReference type="OrthoDB" id="7839352at2"/>
<dbReference type="PROSITE" id="PS51318">
    <property type="entry name" value="TAT"/>
    <property type="match status" value="1"/>
</dbReference>
<protein>
    <submittedName>
        <fullName evidence="1">ABC transporter</fullName>
    </submittedName>
</protein>
<reference evidence="1 2" key="1">
    <citation type="submission" date="2018-04" db="EMBL/GenBank/DDBJ databases">
        <title>Pararhodobacter oceanense sp. nov., isolated from marine intertidal sediment.</title>
        <authorList>
            <person name="Wang X.-L."/>
            <person name="Du Z.-J."/>
        </authorList>
    </citation>
    <scope>NUCLEOTIDE SEQUENCE [LARGE SCALE GENOMIC DNA]</scope>
    <source>
        <strain evidence="1 2">AM505</strain>
    </source>
</reference>
<dbReference type="AlphaFoldDB" id="A0A2T8HUZ4"/>
<organism evidence="1 2">
    <name type="scientific">Pararhodobacter oceanensis</name>
    <dbReference type="NCBI Taxonomy" id="2172121"/>
    <lineage>
        <taxon>Bacteria</taxon>
        <taxon>Pseudomonadati</taxon>
        <taxon>Pseudomonadota</taxon>
        <taxon>Alphaproteobacteria</taxon>
        <taxon>Rhodobacterales</taxon>
        <taxon>Paracoccaceae</taxon>
        <taxon>Pararhodobacter</taxon>
    </lineage>
</organism>
<dbReference type="Pfam" id="PF05494">
    <property type="entry name" value="MlaC"/>
    <property type="match status" value="1"/>
</dbReference>
<comment type="caution">
    <text evidence="1">The sequence shown here is derived from an EMBL/GenBank/DDBJ whole genome shotgun (WGS) entry which is preliminary data.</text>
</comment>
<dbReference type="PANTHER" id="PTHR36573:SF1">
    <property type="entry name" value="INTERMEMBRANE PHOSPHOLIPID TRANSPORT SYSTEM BINDING PROTEIN MLAC"/>
    <property type="match status" value="1"/>
</dbReference>
<accession>A0A2T8HUZ4</accession>
<dbReference type="PANTHER" id="PTHR36573">
    <property type="entry name" value="INTERMEMBRANE PHOSPHOLIPID TRANSPORT SYSTEM BINDING PROTEIN MLAC"/>
    <property type="match status" value="1"/>
</dbReference>
<name>A0A2T8HUZ4_9RHOB</name>
<dbReference type="InterPro" id="IPR042245">
    <property type="entry name" value="Tgt2/MlaC_sf"/>
</dbReference>
<dbReference type="Gene3D" id="3.10.450.710">
    <property type="entry name" value="Tgt2/MlaC"/>
    <property type="match status" value="1"/>
</dbReference>
<dbReference type="InterPro" id="IPR006311">
    <property type="entry name" value="TAT_signal"/>
</dbReference>
<keyword evidence="2" id="KW-1185">Reference proteome</keyword>
<gene>
    <name evidence="1" type="ORF">DDE20_09625</name>
</gene>
<dbReference type="EMBL" id="QDKM01000003">
    <property type="protein sequence ID" value="PVH29261.1"/>
    <property type="molecule type" value="Genomic_DNA"/>
</dbReference>